<reference evidence="2" key="1">
    <citation type="submission" date="2017-04" db="EMBL/GenBank/DDBJ databases">
        <authorList>
            <person name="Varghese N."/>
            <person name="Submissions S."/>
        </authorList>
    </citation>
    <scope>NUCLEOTIDE SEQUENCE [LARGE SCALE GENOMIC DNA]</scope>
    <source>
        <strain evidence="2">DSM 16537</strain>
    </source>
</reference>
<dbReference type="PANTHER" id="PTHR39473">
    <property type="match status" value="1"/>
</dbReference>
<organism evidence="1 2">
    <name type="scientific">Aquiflexum balticum DSM 16537</name>
    <dbReference type="NCBI Taxonomy" id="758820"/>
    <lineage>
        <taxon>Bacteria</taxon>
        <taxon>Pseudomonadati</taxon>
        <taxon>Bacteroidota</taxon>
        <taxon>Cytophagia</taxon>
        <taxon>Cytophagales</taxon>
        <taxon>Cyclobacteriaceae</taxon>
        <taxon>Aquiflexum</taxon>
    </lineage>
</organism>
<evidence type="ECO:0008006" key="3">
    <source>
        <dbReference type="Google" id="ProtNLM"/>
    </source>
</evidence>
<protein>
    <recommendedName>
        <fullName evidence="3">DinB family protein</fullName>
    </recommendedName>
</protein>
<dbReference type="Gene3D" id="1.20.120.450">
    <property type="entry name" value="dinb family like domain"/>
    <property type="match status" value="1"/>
</dbReference>
<dbReference type="OrthoDB" id="1162179at2"/>
<dbReference type="AlphaFoldDB" id="A0A1W2HA18"/>
<name>A0A1W2HA18_9BACT</name>
<dbReference type="InterPro" id="IPR034660">
    <property type="entry name" value="DinB/YfiT-like"/>
</dbReference>
<evidence type="ECO:0000313" key="1">
    <source>
        <dbReference type="EMBL" id="SMD45396.1"/>
    </source>
</evidence>
<dbReference type="Proteomes" id="UP000192333">
    <property type="component" value="Chromosome I"/>
</dbReference>
<keyword evidence="2" id="KW-1185">Reference proteome</keyword>
<dbReference type="STRING" id="758820.SAMN00777080_4046"/>
<accession>A0A1W2HA18</accession>
<dbReference type="RefSeq" id="WP_157370232.1">
    <property type="nucleotide sequence ID" value="NZ_LT838813.1"/>
</dbReference>
<gene>
    <name evidence="1" type="ORF">SAMN00777080_4046</name>
</gene>
<proteinExistence type="predicted"/>
<evidence type="ECO:0000313" key="2">
    <source>
        <dbReference type="Proteomes" id="UP000192333"/>
    </source>
</evidence>
<dbReference type="SUPFAM" id="SSF109854">
    <property type="entry name" value="DinB/YfiT-like putative metalloenzymes"/>
    <property type="match status" value="1"/>
</dbReference>
<dbReference type="PANTHER" id="PTHR39473:SF1">
    <property type="entry name" value="DINB-LIKE DOMAIN-CONTAINING PROTEIN"/>
    <property type="match status" value="1"/>
</dbReference>
<sequence>MKNYCIQNLLQIKELICNMKVEDFSKKLEILSGSSIGQHLRHILELYQCLLDGAFENEVNYDNRKRNLRLETDPEFALTTIEEISEKIFNLDGDKYLNMLGAFSAHSEKKIAIKTSIYRELAYNLEHSIHHQALIKIGLSALGLSNLVDIDFGVAPATIKYKNSQKIQTPVSY</sequence>
<dbReference type="EMBL" id="LT838813">
    <property type="protein sequence ID" value="SMD45396.1"/>
    <property type="molecule type" value="Genomic_DNA"/>
</dbReference>